<evidence type="ECO:0000313" key="4">
    <source>
        <dbReference type="Proteomes" id="UP000729402"/>
    </source>
</evidence>
<evidence type="ECO:0000259" key="2">
    <source>
        <dbReference type="PROSITE" id="PS51319"/>
    </source>
</evidence>
<dbReference type="SMART" id="SM00509">
    <property type="entry name" value="TFS2N"/>
    <property type="match status" value="1"/>
</dbReference>
<name>A0A8J5SSY8_ZIZPA</name>
<proteinExistence type="predicted"/>
<dbReference type="OrthoDB" id="696629at2759"/>
<feature type="domain" description="TFIIS N-terminal" evidence="2">
    <location>
        <begin position="46"/>
        <end position="123"/>
    </location>
</feature>
<organism evidence="3 4">
    <name type="scientific">Zizania palustris</name>
    <name type="common">Northern wild rice</name>
    <dbReference type="NCBI Taxonomy" id="103762"/>
    <lineage>
        <taxon>Eukaryota</taxon>
        <taxon>Viridiplantae</taxon>
        <taxon>Streptophyta</taxon>
        <taxon>Embryophyta</taxon>
        <taxon>Tracheophyta</taxon>
        <taxon>Spermatophyta</taxon>
        <taxon>Magnoliopsida</taxon>
        <taxon>Liliopsida</taxon>
        <taxon>Poales</taxon>
        <taxon>Poaceae</taxon>
        <taxon>BOP clade</taxon>
        <taxon>Oryzoideae</taxon>
        <taxon>Oryzeae</taxon>
        <taxon>Zizaniinae</taxon>
        <taxon>Zizania</taxon>
    </lineage>
</organism>
<dbReference type="Pfam" id="PF08711">
    <property type="entry name" value="Med26"/>
    <property type="match status" value="1"/>
</dbReference>
<dbReference type="PANTHER" id="PTHR47853:SF1">
    <property type="entry name" value="EXPRESSED PROTEIN"/>
    <property type="match status" value="1"/>
</dbReference>
<reference evidence="3" key="2">
    <citation type="submission" date="2021-02" db="EMBL/GenBank/DDBJ databases">
        <authorList>
            <person name="Kimball J.A."/>
            <person name="Haas M.W."/>
            <person name="Macchietto M."/>
            <person name="Kono T."/>
            <person name="Duquette J."/>
            <person name="Shao M."/>
        </authorList>
    </citation>
    <scope>NUCLEOTIDE SEQUENCE</scope>
    <source>
        <tissue evidence="3">Fresh leaf tissue</tissue>
    </source>
</reference>
<dbReference type="Proteomes" id="UP000729402">
    <property type="component" value="Unassembled WGS sequence"/>
</dbReference>
<accession>A0A8J5SSY8</accession>
<dbReference type="InterPro" id="IPR017923">
    <property type="entry name" value="TFIIS_N"/>
</dbReference>
<evidence type="ECO:0000313" key="3">
    <source>
        <dbReference type="EMBL" id="KAG8072674.1"/>
    </source>
</evidence>
<protein>
    <recommendedName>
        <fullName evidence="2">TFIIS N-terminal domain-containing protein</fullName>
    </recommendedName>
</protein>
<gene>
    <name evidence="3" type="ORF">GUJ93_ZPchr0006g41144</name>
</gene>
<reference evidence="3" key="1">
    <citation type="journal article" date="2021" name="bioRxiv">
        <title>Whole Genome Assembly and Annotation of Northern Wild Rice, Zizania palustris L., Supports a Whole Genome Duplication in the Zizania Genus.</title>
        <authorList>
            <person name="Haas M."/>
            <person name="Kono T."/>
            <person name="Macchietto M."/>
            <person name="Millas R."/>
            <person name="McGilp L."/>
            <person name="Shao M."/>
            <person name="Duquette J."/>
            <person name="Hirsch C.N."/>
            <person name="Kimball J."/>
        </authorList>
    </citation>
    <scope>NUCLEOTIDE SEQUENCE</scope>
    <source>
        <tissue evidence="3">Fresh leaf tissue</tissue>
    </source>
</reference>
<evidence type="ECO:0000256" key="1">
    <source>
        <dbReference type="PROSITE-ProRule" id="PRU00649"/>
    </source>
</evidence>
<dbReference type="EMBL" id="JAAALK010000283">
    <property type="protein sequence ID" value="KAG8072674.1"/>
    <property type="molecule type" value="Genomic_DNA"/>
</dbReference>
<dbReference type="PROSITE" id="PS51319">
    <property type="entry name" value="TFIIS_N"/>
    <property type="match status" value="1"/>
</dbReference>
<comment type="subcellular location">
    <subcellularLocation>
        <location evidence="1">Nucleus</location>
    </subcellularLocation>
</comment>
<keyword evidence="1" id="KW-0539">Nucleus</keyword>
<sequence>MAAEQSILRRWKRFLPAFASIDAAIEDANPGISRKEFRDAKSTIFEMLCNTTDDAVAEKLCVVLDEVMIESLLTLKLVPAMPKMLSSTDLAKDIGALTKHESERIRDLATVILCDWKASLKRTTMKLSQVLQLQQSDEHAGKDDLGPLFAQ</sequence>
<dbReference type="GO" id="GO:0005634">
    <property type="term" value="C:nucleus"/>
    <property type="evidence" value="ECO:0007669"/>
    <property type="project" value="UniProtKB-SubCell"/>
</dbReference>
<dbReference type="PANTHER" id="PTHR47853">
    <property type="entry name" value="EXPRESSED PROTEIN"/>
    <property type="match status" value="1"/>
</dbReference>
<keyword evidence="4" id="KW-1185">Reference proteome</keyword>
<comment type="caution">
    <text evidence="3">The sequence shown here is derived from an EMBL/GenBank/DDBJ whole genome shotgun (WGS) entry which is preliminary data.</text>
</comment>
<dbReference type="AlphaFoldDB" id="A0A8J5SSY8"/>
<dbReference type="InterPro" id="IPR003617">
    <property type="entry name" value="TFIIS/CRSP70_N_sub"/>
</dbReference>